<organism evidence="12 13">
    <name type="scientific">Plakobranchus ocellatus</name>
    <dbReference type="NCBI Taxonomy" id="259542"/>
    <lineage>
        <taxon>Eukaryota</taxon>
        <taxon>Metazoa</taxon>
        <taxon>Spiralia</taxon>
        <taxon>Lophotrochozoa</taxon>
        <taxon>Mollusca</taxon>
        <taxon>Gastropoda</taxon>
        <taxon>Heterobranchia</taxon>
        <taxon>Euthyneura</taxon>
        <taxon>Panpulmonata</taxon>
        <taxon>Sacoglossa</taxon>
        <taxon>Placobranchoidea</taxon>
        <taxon>Plakobranchidae</taxon>
        <taxon>Plakobranchus</taxon>
    </lineage>
</organism>
<keyword evidence="6" id="KW-0479">Metal-binding</keyword>
<reference evidence="12 13" key="1">
    <citation type="journal article" date="2021" name="Elife">
        <title>Chloroplast acquisition without the gene transfer in kleptoplastic sea slugs, Plakobranchus ocellatus.</title>
        <authorList>
            <person name="Maeda T."/>
            <person name="Takahashi S."/>
            <person name="Yoshida T."/>
            <person name="Shimamura S."/>
            <person name="Takaki Y."/>
            <person name="Nagai Y."/>
            <person name="Toyoda A."/>
            <person name="Suzuki Y."/>
            <person name="Arimoto A."/>
            <person name="Ishii H."/>
            <person name="Satoh N."/>
            <person name="Nishiyama T."/>
            <person name="Hasebe M."/>
            <person name="Maruyama T."/>
            <person name="Minagawa J."/>
            <person name="Obokata J."/>
            <person name="Shigenobu S."/>
        </authorList>
    </citation>
    <scope>NUCLEOTIDE SEQUENCE [LARGE SCALE GENOMIC DNA]</scope>
</reference>
<comment type="cofactor">
    <cofactor evidence="2">
        <name>Mg(2+)</name>
        <dbReference type="ChEBI" id="CHEBI:18420"/>
    </cofactor>
</comment>
<comment type="subcellular location">
    <subcellularLocation>
        <location evidence="3">Cytoplasm</location>
    </subcellularLocation>
</comment>
<sequence>MILRIAHFYSGVIMNSRSQYTRNLHDHSRLTQGRSPPSQRITGMPTASHKYQDRSFDNSTRNNSHSDKDLVHTTRGQKRRGDSPEVPPDRTKRPRDSPHVRNKSSSSASEHNTKPSSSSNISDNYIVPVSRGTERITMAIWHYFMNHQMSEDDLKKKLLLRKSLLSVLTGAYPNCRLFMVGSSMTGFATKASDVDMCLMITQDEIDQKRDATLILSSIARALRQCSFVRHSQVIRAKVPILKFYDQVSHSQVIRAKVPILKFYDQVSGVECDLNINNLVGIRNTHLLRHYAYMDWRVRPLMLFVKKWARFHDINDASKKTISSYSLTLMLIHYLQAGINPPVLPCLQQLKPEMFSSKTDVRKLSLSLQEKANFTSKNQATLGELFLGFLNYYTYVFSYGTHVISIRKGKCVNRNEVRTLGDSMQWKYLNIEEPFEGSNTARSVYDLHVFTRIMRVFKASYSFLEKSRDLEAILSRPF</sequence>
<dbReference type="GO" id="GO:1990817">
    <property type="term" value="F:poly(A) RNA polymerase activity"/>
    <property type="evidence" value="ECO:0007669"/>
    <property type="project" value="TreeGrafter"/>
</dbReference>
<feature type="region of interest" description="Disordered" evidence="9">
    <location>
        <begin position="23"/>
        <end position="124"/>
    </location>
</feature>
<dbReference type="SUPFAM" id="SSF81631">
    <property type="entry name" value="PAP/OAS1 substrate-binding domain"/>
    <property type="match status" value="1"/>
</dbReference>
<dbReference type="Gene3D" id="1.10.1410.10">
    <property type="match status" value="1"/>
</dbReference>
<keyword evidence="5" id="KW-0808">Transferase</keyword>
<evidence type="ECO:0000256" key="3">
    <source>
        <dbReference type="ARBA" id="ARBA00004496"/>
    </source>
</evidence>
<evidence type="ECO:0000256" key="8">
    <source>
        <dbReference type="ARBA" id="ARBA00038491"/>
    </source>
</evidence>
<feature type="domain" description="Poly(A) RNA polymerase mitochondrial-like central palm" evidence="11">
    <location>
        <begin position="137"/>
        <end position="248"/>
    </location>
</feature>
<dbReference type="PANTHER" id="PTHR12271:SF40">
    <property type="entry name" value="POLY(A) RNA POLYMERASE GLD2"/>
    <property type="match status" value="1"/>
</dbReference>
<dbReference type="GO" id="GO:0005737">
    <property type="term" value="C:cytoplasm"/>
    <property type="evidence" value="ECO:0007669"/>
    <property type="project" value="UniProtKB-SubCell"/>
</dbReference>
<dbReference type="PANTHER" id="PTHR12271">
    <property type="entry name" value="POLY A POLYMERASE CID PAP -RELATED"/>
    <property type="match status" value="1"/>
</dbReference>
<evidence type="ECO:0000256" key="7">
    <source>
        <dbReference type="ARBA" id="ARBA00022842"/>
    </source>
</evidence>
<comment type="cofactor">
    <cofactor evidence="1">
        <name>Mn(2+)</name>
        <dbReference type="ChEBI" id="CHEBI:29035"/>
    </cofactor>
</comment>
<name>A0AAV4CY76_9GAST</name>
<dbReference type="CDD" id="cd05402">
    <property type="entry name" value="NT_PAP_TUTase"/>
    <property type="match status" value="1"/>
</dbReference>
<gene>
    <name evidence="12" type="ORF">PoB_006338600</name>
</gene>
<keyword evidence="7" id="KW-0460">Magnesium</keyword>
<evidence type="ECO:0000256" key="4">
    <source>
        <dbReference type="ARBA" id="ARBA00022490"/>
    </source>
</evidence>
<dbReference type="Pfam" id="PF22600">
    <property type="entry name" value="MTPAP-like_central"/>
    <property type="match status" value="1"/>
</dbReference>
<dbReference type="Gene3D" id="3.30.460.10">
    <property type="entry name" value="Beta Polymerase, domain 2"/>
    <property type="match status" value="1"/>
</dbReference>
<evidence type="ECO:0000256" key="6">
    <source>
        <dbReference type="ARBA" id="ARBA00022723"/>
    </source>
</evidence>
<dbReference type="InterPro" id="IPR043519">
    <property type="entry name" value="NT_sf"/>
</dbReference>
<dbReference type="InterPro" id="IPR002058">
    <property type="entry name" value="PAP_assoc"/>
</dbReference>
<dbReference type="EMBL" id="BLXT01007159">
    <property type="protein sequence ID" value="GFO36881.1"/>
    <property type="molecule type" value="Genomic_DNA"/>
</dbReference>
<evidence type="ECO:0000313" key="12">
    <source>
        <dbReference type="EMBL" id="GFO36881.1"/>
    </source>
</evidence>
<comment type="caution">
    <text evidence="12">The sequence shown here is derived from an EMBL/GenBank/DDBJ whole genome shotgun (WGS) entry which is preliminary data.</text>
</comment>
<evidence type="ECO:0000256" key="5">
    <source>
        <dbReference type="ARBA" id="ARBA00022679"/>
    </source>
</evidence>
<dbReference type="AlphaFoldDB" id="A0AAV4CY76"/>
<evidence type="ECO:0000256" key="1">
    <source>
        <dbReference type="ARBA" id="ARBA00001936"/>
    </source>
</evidence>
<feature type="compositionally biased region" description="Polar residues" evidence="9">
    <location>
        <begin position="103"/>
        <end position="123"/>
    </location>
</feature>
<dbReference type="Pfam" id="PF03828">
    <property type="entry name" value="PAP_assoc"/>
    <property type="match status" value="1"/>
</dbReference>
<feature type="domain" description="PAP-associated" evidence="10">
    <location>
        <begin position="380"/>
        <end position="438"/>
    </location>
</feature>
<evidence type="ECO:0000259" key="10">
    <source>
        <dbReference type="Pfam" id="PF03828"/>
    </source>
</evidence>
<comment type="similarity">
    <text evidence="8">Belongs to the DNA polymerase type-B-like family. GLD2 subfamily.</text>
</comment>
<keyword evidence="13" id="KW-1185">Reference proteome</keyword>
<feature type="compositionally biased region" description="Polar residues" evidence="9">
    <location>
        <begin position="30"/>
        <end position="41"/>
    </location>
</feature>
<keyword evidence="4" id="KW-0963">Cytoplasm</keyword>
<dbReference type="SUPFAM" id="SSF81301">
    <property type="entry name" value="Nucleotidyltransferase"/>
    <property type="match status" value="2"/>
</dbReference>
<dbReference type="InterPro" id="IPR054708">
    <property type="entry name" value="MTPAP-like_central"/>
</dbReference>
<evidence type="ECO:0000256" key="2">
    <source>
        <dbReference type="ARBA" id="ARBA00001946"/>
    </source>
</evidence>
<dbReference type="GO" id="GO:0046872">
    <property type="term" value="F:metal ion binding"/>
    <property type="evidence" value="ECO:0007669"/>
    <property type="project" value="UniProtKB-KW"/>
</dbReference>
<proteinExistence type="inferred from homology"/>
<protein>
    <submittedName>
        <fullName evidence="12">Poly(A) RNA polymerase gld-2-like protein a</fullName>
    </submittedName>
</protein>
<accession>A0AAV4CY76</accession>
<dbReference type="GO" id="GO:0031123">
    <property type="term" value="P:RNA 3'-end processing"/>
    <property type="evidence" value="ECO:0007669"/>
    <property type="project" value="TreeGrafter"/>
</dbReference>
<evidence type="ECO:0000313" key="13">
    <source>
        <dbReference type="Proteomes" id="UP000735302"/>
    </source>
</evidence>
<evidence type="ECO:0000256" key="9">
    <source>
        <dbReference type="SAM" id="MobiDB-lite"/>
    </source>
</evidence>
<dbReference type="Proteomes" id="UP000735302">
    <property type="component" value="Unassembled WGS sequence"/>
</dbReference>
<evidence type="ECO:0000259" key="11">
    <source>
        <dbReference type="Pfam" id="PF22600"/>
    </source>
</evidence>
<feature type="compositionally biased region" description="Basic and acidic residues" evidence="9">
    <location>
        <begin position="79"/>
        <end position="99"/>
    </location>
</feature>